<proteinExistence type="predicted"/>
<evidence type="ECO:0000313" key="2">
    <source>
        <dbReference type="EMBL" id="UOG75796.1"/>
    </source>
</evidence>
<dbReference type="Pfam" id="PF00535">
    <property type="entry name" value="Glycos_transf_2"/>
    <property type="match status" value="1"/>
</dbReference>
<dbReference type="PANTHER" id="PTHR22916:SF3">
    <property type="entry name" value="UDP-GLCNAC:BETAGAL BETA-1,3-N-ACETYLGLUCOSAMINYLTRANSFERASE-LIKE PROTEIN 1"/>
    <property type="match status" value="1"/>
</dbReference>
<name>A0ABY4D0F2_9BACT</name>
<accession>A0ABY4D0F2</accession>
<organism evidence="2 3">
    <name type="scientific">Hymenobacter tibetensis</name>
    <dbReference type="NCBI Taxonomy" id="497967"/>
    <lineage>
        <taxon>Bacteria</taxon>
        <taxon>Pseudomonadati</taxon>
        <taxon>Bacteroidota</taxon>
        <taxon>Cytophagia</taxon>
        <taxon>Cytophagales</taxon>
        <taxon>Hymenobacteraceae</taxon>
        <taxon>Hymenobacter</taxon>
    </lineage>
</organism>
<dbReference type="Gene3D" id="3.90.550.10">
    <property type="entry name" value="Spore Coat Polysaccharide Biosynthesis Protein SpsA, Chain A"/>
    <property type="match status" value="1"/>
</dbReference>
<sequence length="288" mass="33679">MLGRPLVSIIVPTYNAVKYVQETLESCLQQTYDNIEIVFQDDCSTDGTWELVTSLYAHVPRVKMFRNAHNLGIGDNWNAAYRNSAGTYVVVFNADDLMHPAMIESFLALFSQDSTIDIVTGTFEVLVTSTGHTFTYPDHVNLPGGLVNNMYSKLFFKSSFHWNYSLVKRGFLRKLEIQEGELFMNTQVCDYELWFRSFLADAKVYFDNTRIWGYYRRHETNASSKPNGELRSFLKDFLEHHHEIIKKRSGFRYTRRLMRNFITFCNNTKSFEKDVFYLYVKRIAQSVL</sequence>
<keyword evidence="3" id="KW-1185">Reference proteome</keyword>
<dbReference type="CDD" id="cd00761">
    <property type="entry name" value="Glyco_tranf_GTA_type"/>
    <property type="match status" value="1"/>
</dbReference>
<gene>
    <name evidence="2" type="ORF">MTX78_04170</name>
</gene>
<evidence type="ECO:0000313" key="3">
    <source>
        <dbReference type="Proteomes" id="UP000831113"/>
    </source>
</evidence>
<dbReference type="InterPro" id="IPR029044">
    <property type="entry name" value="Nucleotide-diphossugar_trans"/>
</dbReference>
<protein>
    <submittedName>
        <fullName evidence="2">Glycosyltransferase</fullName>
    </submittedName>
</protein>
<dbReference type="InterPro" id="IPR001173">
    <property type="entry name" value="Glyco_trans_2-like"/>
</dbReference>
<dbReference type="EMBL" id="CP094669">
    <property type="protein sequence ID" value="UOG75796.1"/>
    <property type="molecule type" value="Genomic_DNA"/>
</dbReference>
<dbReference type="SUPFAM" id="SSF53448">
    <property type="entry name" value="Nucleotide-diphospho-sugar transferases"/>
    <property type="match status" value="1"/>
</dbReference>
<feature type="domain" description="Glycosyltransferase 2-like" evidence="1">
    <location>
        <begin position="8"/>
        <end position="121"/>
    </location>
</feature>
<dbReference type="Proteomes" id="UP000831113">
    <property type="component" value="Chromosome"/>
</dbReference>
<dbReference type="RefSeq" id="WP_243800178.1">
    <property type="nucleotide sequence ID" value="NZ_CP094669.1"/>
</dbReference>
<evidence type="ECO:0000259" key="1">
    <source>
        <dbReference type="Pfam" id="PF00535"/>
    </source>
</evidence>
<reference evidence="2 3" key="1">
    <citation type="submission" date="2022-03" db="EMBL/GenBank/DDBJ databases">
        <title>Hymenobactersp. isolated from the air.</title>
        <authorList>
            <person name="Won M."/>
            <person name="Kwon S.-W."/>
        </authorList>
    </citation>
    <scope>NUCLEOTIDE SEQUENCE [LARGE SCALE GENOMIC DNA]</scope>
    <source>
        <strain evidence="2 3">KACC 21982</strain>
    </source>
</reference>
<dbReference type="PANTHER" id="PTHR22916">
    <property type="entry name" value="GLYCOSYLTRANSFERASE"/>
    <property type="match status" value="1"/>
</dbReference>